<dbReference type="InterPro" id="IPR047187">
    <property type="entry name" value="SF1_C_Upf1"/>
</dbReference>
<comment type="similarity">
    <text evidence="2 20">Belongs to the DNA2/NAM7 helicase family.</text>
</comment>
<keyword evidence="13 20" id="KW-0408">Iron</keyword>
<dbReference type="GO" id="GO:0005524">
    <property type="term" value="F:ATP binding"/>
    <property type="evidence" value="ECO:0007669"/>
    <property type="project" value="UniProtKB-UniRule"/>
</dbReference>
<comment type="subcellular location">
    <subcellularLocation>
        <location evidence="20">Nucleus</location>
    </subcellularLocation>
    <subcellularLocation>
        <location evidence="20">Chromosome</location>
    </subcellularLocation>
</comment>
<dbReference type="GeneID" id="37034371"/>
<dbReference type="RefSeq" id="XP_025369251.1">
    <property type="nucleotide sequence ID" value="XM_025512501.1"/>
</dbReference>
<evidence type="ECO:0000256" key="3">
    <source>
        <dbReference type="ARBA" id="ARBA00022485"/>
    </source>
</evidence>
<dbReference type="Pfam" id="PF13087">
    <property type="entry name" value="AAA_12"/>
    <property type="match status" value="1"/>
</dbReference>
<keyword evidence="14 20" id="KW-0411">Iron-sulfur</keyword>
<dbReference type="CDD" id="cd22318">
    <property type="entry name" value="DNA2_N-like"/>
    <property type="match status" value="1"/>
</dbReference>
<gene>
    <name evidence="25" type="ORF">IE81DRAFT_314288</name>
</gene>
<dbReference type="InterPro" id="IPR045055">
    <property type="entry name" value="DNA2/NAM7-like"/>
</dbReference>
<comment type="cofactor">
    <cofactor evidence="1">
        <name>[4Fe-4S] cluster</name>
        <dbReference type="ChEBI" id="CHEBI:49883"/>
    </cofactor>
</comment>
<sequence length="1430" mass="156500">MGPSRAGPSKADMDAFMAHLLADVDASVFDLPPSQSPPKKPCSLEAAQSSQQRIRSMSPARRSPAAHKRPKLGHASAELRMRTRVKDEPGDDAGSSSCLRTSPSAPTPSTKQIAAESDEQYDGKSAARSRKDAIRVAREQAEERGVGSSDQMLASSFAHKSSAAEYREKRQREREAARSYVRAKVLNIGQDNFIPASALSAPASAPPALISASTVDKMRTRRQVVLNVEERAPLDIRDKNFVRADEHGARRKIYLRDEWLSLAERIRVGDYVHLIGHWSEAFDDLEDALSVTGPPSSSASAQAGQSSQVNGHPVSKPDLAIAEVDEDDDDDMSLWANLDCTLPSSTPTKLPLMILSSSGALDASGHPPCKNLLILHPDLLLSATSISNVSTCLRRPLISSRLRASAADGATSEALVMGAMLHVVLQSCLTGTALPSTCEGSPSPSGIRTLPSLEMPECFPPTWNGVPPTNFSASFVAEQICAQVDACLEDLADAGLDTQVAREHLIDAVKPFGEFAFKYLASPEGDIPHDAVAIDSRSESPPRVRIRRVLEVEEDIWSPMYGLKGFVDISVEPAVRFVHSGGVQTFVMPLELKTGRAFANLEHRAQTMMYMLMMSERYGTDCQQGLLYYSRSGDLHRVRKSANEIRALIIGRNELASYMLKRSAERRSKVLAKPESQLPEAPPRLELPATIDSERTCGRCYAVDGCMLYRRAVDDVTEDPENPSPIADLYDKMTAHLTDEHAAFFAHWERLLTLEEEDISRFRRELWTMTAAAREQRGAALADMQLVPEEASRTAVASQKHRRDARHRHTYEFKRRAKSALEAVFHCPLALGERVVLSVSSSLPALASGMLIEISNSSVVLALERDLGPVIARLDDEYNTGDYQFRIDRDELGGSMARVRHNIARLFFAGEAGDEKRRELVVDLKTPRFLPPCDQAMSLPDHLNEDQHAAMRHVLKAQDYALLVGMPGTGKTTTISELIRLLVSRGKTVLLASYTHSAVDTICKKLIRSNSVDEEATSSVDLLRLGDKSRIDSAIHPYVLADSANVEDFEAKLLKPNVVATTCLSQLPPLVRNMDARHGGLDVSLFNRLAEAHPTSQVYLTRQYRMNGDIMTLSNQLVYHGRLQCGSAEVENLSLALPKASDALARLRSPNNMTAGVSETWLQRVIQPDCKVVFLNTDHLPAPESRVGELVQNEVEAELVCQICAALILGGCEAGDIGVITPLRQQIRLLTNALGINATSSTPTDTEKSRKGIEILTADRAQGRDKSVVLVSFVRNNTIGEGGKGSVGELLNDVRRINVSLTRAQRKLVMVGSRKTLQEVPLLHKLLELVDGKGWCIDLERDDHRRFCAPQGLWTSLANAASSQSQYLFDCTPSATEKQNPGRAGASFGPAAESTLKNAPAHHAGSGALVRKRPLLRDIINEQKGPTGRL</sequence>
<dbReference type="GO" id="GO:0005634">
    <property type="term" value="C:nucleus"/>
    <property type="evidence" value="ECO:0007669"/>
    <property type="project" value="UniProtKB-SubCell"/>
</dbReference>
<keyword evidence="9 20" id="KW-0227">DNA damage</keyword>
<keyword evidence="18 20" id="KW-0511">Multifunctional enzyme</keyword>
<keyword evidence="16 20" id="KW-0234">DNA repair</keyword>
<dbReference type="GO" id="GO:0005737">
    <property type="term" value="C:cytoplasm"/>
    <property type="evidence" value="ECO:0007669"/>
    <property type="project" value="TreeGrafter"/>
</dbReference>
<evidence type="ECO:0000256" key="20">
    <source>
        <dbReference type="RuleBase" id="RU367041"/>
    </source>
</evidence>
<dbReference type="SUPFAM" id="SSF52540">
    <property type="entry name" value="P-loop containing nucleoside triphosphate hydrolases"/>
    <property type="match status" value="1"/>
</dbReference>
<keyword evidence="7 20" id="KW-0547">Nucleotide-binding</keyword>
<evidence type="ECO:0000256" key="12">
    <source>
        <dbReference type="ARBA" id="ARBA00022840"/>
    </source>
</evidence>
<evidence type="ECO:0000256" key="5">
    <source>
        <dbReference type="ARBA" id="ARBA00022722"/>
    </source>
</evidence>
<dbReference type="FunCoup" id="A0A316W0M4">
    <property type="interactions" value="290"/>
</dbReference>
<evidence type="ECO:0000256" key="13">
    <source>
        <dbReference type="ARBA" id="ARBA00023004"/>
    </source>
</evidence>
<evidence type="ECO:0000256" key="6">
    <source>
        <dbReference type="ARBA" id="ARBA00022723"/>
    </source>
</evidence>
<organism evidence="25 26">
    <name type="scientific">Ceraceosorus guamensis</name>
    <dbReference type="NCBI Taxonomy" id="1522189"/>
    <lineage>
        <taxon>Eukaryota</taxon>
        <taxon>Fungi</taxon>
        <taxon>Dikarya</taxon>
        <taxon>Basidiomycota</taxon>
        <taxon>Ustilaginomycotina</taxon>
        <taxon>Exobasidiomycetes</taxon>
        <taxon>Ceraceosorales</taxon>
        <taxon>Ceraceosoraceae</taxon>
        <taxon>Ceraceosorus</taxon>
    </lineage>
</organism>
<keyword evidence="12 20" id="KW-0067">ATP-binding</keyword>
<evidence type="ECO:0000259" key="22">
    <source>
        <dbReference type="Pfam" id="PF08696"/>
    </source>
</evidence>
<evidence type="ECO:0000259" key="23">
    <source>
        <dbReference type="Pfam" id="PF13086"/>
    </source>
</evidence>
<dbReference type="Pfam" id="PF13086">
    <property type="entry name" value="AAA_11"/>
    <property type="match status" value="1"/>
</dbReference>
<dbReference type="EC" id="3.1.-.-" evidence="20"/>
<evidence type="ECO:0000256" key="10">
    <source>
        <dbReference type="ARBA" id="ARBA00022801"/>
    </source>
</evidence>
<evidence type="ECO:0000256" key="2">
    <source>
        <dbReference type="ARBA" id="ARBA00007913"/>
    </source>
</evidence>
<dbReference type="GO" id="GO:0017116">
    <property type="term" value="F:single-stranded DNA helicase activity"/>
    <property type="evidence" value="ECO:0007669"/>
    <property type="project" value="UniProtKB-UniRule"/>
</dbReference>
<keyword evidence="11 20" id="KW-0347">Helicase</keyword>
<feature type="region of interest" description="Disordered" evidence="21">
    <location>
        <begin position="28"/>
        <end position="153"/>
    </location>
</feature>
<keyword evidence="4 20" id="KW-0235">DNA replication</keyword>
<feature type="domain" description="DNA2/NAM7 helicase helicase" evidence="23">
    <location>
        <begin position="942"/>
        <end position="1044"/>
    </location>
</feature>
<evidence type="ECO:0000256" key="19">
    <source>
        <dbReference type="ARBA" id="ARBA00047995"/>
    </source>
</evidence>
<evidence type="ECO:0000256" key="8">
    <source>
        <dbReference type="ARBA" id="ARBA00022759"/>
    </source>
</evidence>
<dbReference type="GO" id="GO:0051539">
    <property type="term" value="F:4 iron, 4 sulfur cluster binding"/>
    <property type="evidence" value="ECO:0007669"/>
    <property type="project" value="UniProtKB-UniRule"/>
</dbReference>
<keyword evidence="26" id="KW-1185">Reference proteome</keyword>
<evidence type="ECO:0000256" key="18">
    <source>
        <dbReference type="ARBA" id="ARBA00023268"/>
    </source>
</evidence>
<feature type="compositionally biased region" description="Polar residues" evidence="21">
    <location>
        <begin position="46"/>
        <end position="55"/>
    </location>
</feature>
<dbReference type="CDD" id="cd18808">
    <property type="entry name" value="SF1_C_Upf1"/>
    <property type="match status" value="1"/>
</dbReference>
<proteinExistence type="inferred from homology"/>
<dbReference type="InterPro" id="IPR041677">
    <property type="entry name" value="DNA2/NAM7_AAA_11"/>
</dbReference>
<evidence type="ECO:0000256" key="4">
    <source>
        <dbReference type="ARBA" id="ARBA00022705"/>
    </source>
</evidence>
<evidence type="ECO:0000256" key="16">
    <source>
        <dbReference type="ARBA" id="ARBA00023204"/>
    </source>
</evidence>
<dbReference type="Pfam" id="PF08696">
    <property type="entry name" value="Dna2"/>
    <property type="match status" value="1"/>
</dbReference>
<dbReference type="InterPro" id="IPR014808">
    <property type="entry name" value="DNA_replication_fac_Dna2_N"/>
</dbReference>
<evidence type="ECO:0000256" key="9">
    <source>
        <dbReference type="ARBA" id="ARBA00022763"/>
    </source>
</evidence>
<evidence type="ECO:0000256" key="11">
    <source>
        <dbReference type="ARBA" id="ARBA00022806"/>
    </source>
</evidence>
<keyword evidence="6 20" id="KW-0479">Metal-binding</keyword>
<feature type="region of interest" description="Disordered" evidence="21">
    <location>
        <begin position="289"/>
        <end position="315"/>
    </location>
</feature>
<dbReference type="EMBL" id="KZ819384">
    <property type="protein sequence ID" value="PWN42091.1"/>
    <property type="molecule type" value="Genomic_DNA"/>
</dbReference>
<dbReference type="GO" id="GO:0006281">
    <property type="term" value="P:DNA repair"/>
    <property type="evidence" value="ECO:0007669"/>
    <property type="project" value="UniProtKB-KW"/>
</dbReference>
<keyword evidence="5 20" id="KW-0540">Nuclease</keyword>
<keyword evidence="10 20" id="KW-0378">Hydrolase</keyword>
<keyword evidence="3 20" id="KW-0004">4Fe-4S</keyword>
<evidence type="ECO:0000256" key="21">
    <source>
        <dbReference type="SAM" id="MobiDB-lite"/>
    </source>
</evidence>
<comment type="catalytic activity">
    <reaction evidence="19 20">
        <text>ATP + H2O = ADP + phosphate + H(+)</text>
        <dbReference type="Rhea" id="RHEA:13065"/>
        <dbReference type="ChEBI" id="CHEBI:15377"/>
        <dbReference type="ChEBI" id="CHEBI:15378"/>
        <dbReference type="ChEBI" id="CHEBI:30616"/>
        <dbReference type="ChEBI" id="CHEBI:43474"/>
        <dbReference type="ChEBI" id="CHEBI:456216"/>
        <dbReference type="EC" id="3.6.4.12"/>
    </reaction>
</comment>
<evidence type="ECO:0000259" key="24">
    <source>
        <dbReference type="Pfam" id="PF13087"/>
    </source>
</evidence>
<evidence type="ECO:0000256" key="1">
    <source>
        <dbReference type="ARBA" id="ARBA00001966"/>
    </source>
</evidence>
<reference evidence="25 26" key="1">
    <citation type="journal article" date="2018" name="Mol. Biol. Evol.">
        <title>Broad Genomic Sampling Reveals a Smut Pathogenic Ancestry of the Fungal Clade Ustilaginomycotina.</title>
        <authorList>
            <person name="Kijpornyongpan T."/>
            <person name="Mondo S.J."/>
            <person name="Barry K."/>
            <person name="Sandor L."/>
            <person name="Lee J."/>
            <person name="Lipzen A."/>
            <person name="Pangilinan J."/>
            <person name="LaButti K."/>
            <person name="Hainaut M."/>
            <person name="Henrissat B."/>
            <person name="Grigoriev I.V."/>
            <person name="Spatafora J.W."/>
            <person name="Aime M.C."/>
        </authorList>
    </citation>
    <scope>NUCLEOTIDE SEQUENCE [LARGE SCALE GENOMIC DNA]</scope>
    <source>
        <strain evidence="25 26">MCA 4658</strain>
    </source>
</reference>
<dbReference type="InterPro" id="IPR027417">
    <property type="entry name" value="P-loop_NTPase"/>
</dbReference>
<dbReference type="GO" id="GO:0017108">
    <property type="term" value="F:5'-flap endonuclease activity"/>
    <property type="evidence" value="ECO:0007669"/>
    <property type="project" value="UniProtKB-UniRule"/>
</dbReference>
<dbReference type="GO" id="GO:0003677">
    <property type="term" value="F:DNA binding"/>
    <property type="evidence" value="ECO:0007669"/>
    <property type="project" value="UniProtKB-UniRule"/>
</dbReference>
<feature type="compositionally biased region" description="Low complexity" evidence="21">
    <location>
        <begin position="293"/>
        <end position="308"/>
    </location>
</feature>
<feature type="compositionally biased region" description="Basic and acidic residues" evidence="21">
    <location>
        <begin position="129"/>
        <end position="145"/>
    </location>
</feature>
<accession>A0A316W0M4</accession>
<dbReference type="Gene3D" id="3.40.50.300">
    <property type="entry name" value="P-loop containing nucleotide triphosphate hydrolases"/>
    <property type="match status" value="2"/>
</dbReference>
<protein>
    <recommendedName>
        <fullName evidence="20">DNA replication ATP-dependent helicase/nuclease</fullName>
        <ecNumber evidence="20">3.1.-.-</ecNumber>
        <ecNumber evidence="20">3.6.4.12</ecNumber>
    </recommendedName>
</protein>
<feature type="domain" description="DNA2/NAM7 helicase-like C-terminal" evidence="24">
    <location>
        <begin position="1081"/>
        <end position="1314"/>
    </location>
</feature>
<keyword evidence="15 20" id="KW-0238">DNA-binding</keyword>
<dbReference type="GO" id="GO:0005694">
    <property type="term" value="C:chromosome"/>
    <property type="evidence" value="ECO:0007669"/>
    <property type="project" value="UniProtKB-SubCell"/>
</dbReference>
<evidence type="ECO:0000256" key="7">
    <source>
        <dbReference type="ARBA" id="ARBA00022741"/>
    </source>
</evidence>
<dbReference type="GO" id="GO:0071932">
    <property type="term" value="P:replication fork reversal"/>
    <property type="evidence" value="ECO:0007669"/>
    <property type="project" value="TreeGrafter"/>
</dbReference>
<evidence type="ECO:0000313" key="26">
    <source>
        <dbReference type="Proteomes" id="UP000245783"/>
    </source>
</evidence>
<feature type="compositionally biased region" description="Polar residues" evidence="21">
    <location>
        <begin position="94"/>
        <end position="112"/>
    </location>
</feature>
<dbReference type="InParanoid" id="A0A316W0M4"/>
<evidence type="ECO:0000256" key="15">
    <source>
        <dbReference type="ARBA" id="ARBA00023125"/>
    </source>
</evidence>
<dbReference type="InterPro" id="IPR011604">
    <property type="entry name" value="PDDEXK-like_dom_sf"/>
</dbReference>
<keyword evidence="17 20" id="KW-0539">Nucleus</keyword>
<dbReference type="EC" id="3.6.4.12" evidence="20"/>
<dbReference type="PANTHER" id="PTHR10887">
    <property type="entry name" value="DNA2/NAM7 HELICASE FAMILY"/>
    <property type="match status" value="1"/>
</dbReference>
<dbReference type="Proteomes" id="UP000245783">
    <property type="component" value="Unassembled WGS sequence"/>
</dbReference>
<dbReference type="GO" id="GO:0046872">
    <property type="term" value="F:metal ion binding"/>
    <property type="evidence" value="ECO:0007669"/>
    <property type="project" value="UniProtKB-UniRule"/>
</dbReference>
<feature type="domain" description="DNA replication factor Dna2 N-terminal" evidence="22">
    <location>
        <begin position="245"/>
        <end position="572"/>
    </location>
</feature>
<dbReference type="InterPro" id="IPR041679">
    <property type="entry name" value="DNA2/NAM7-like_C"/>
</dbReference>
<dbReference type="Gene3D" id="3.90.320.10">
    <property type="match status" value="1"/>
</dbReference>
<dbReference type="GO" id="GO:0016887">
    <property type="term" value="F:ATP hydrolysis activity"/>
    <property type="evidence" value="ECO:0007669"/>
    <property type="project" value="RHEA"/>
</dbReference>
<dbReference type="STRING" id="1522189.A0A316W0M4"/>
<dbReference type="GO" id="GO:0033567">
    <property type="term" value="P:DNA replication, Okazaki fragment processing"/>
    <property type="evidence" value="ECO:0007669"/>
    <property type="project" value="UniProtKB-UniRule"/>
</dbReference>
<evidence type="ECO:0000313" key="25">
    <source>
        <dbReference type="EMBL" id="PWN42091.1"/>
    </source>
</evidence>
<comment type="function">
    <text evidence="20">Key enzyme involved in DNA replication and DNA repair. Involved in Okazaki fragments processing by cleaving long flaps that escape FEN1: flaps that are longer than 27 nucleotides are coated by replication protein A complex (RPA), leading to recruit DNA2 which cleaves the flap until it is too short to bind RPA and becomes a substrate for FEN1. Also involved in 5'-end resection of DNA during double-strand break (DSB) repair by mediating the cleavage of 5'-ssDNA.</text>
</comment>
<evidence type="ECO:0000256" key="17">
    <source>
        <dbReference type="ARBA" id="ARBA00023242"/>
    </source>
</evidence>
<keyword evidence="8" id="KW-0255">Endonuclease</keyword>
<dbReference type="OrthoDB" id="6513042at2759"/>
<feature type="compositionally biased region" description="Basic and acidic residues" evidence="21">
    <location>
        <begin position="77"/>
        <end position="88"/>
    </location>
</feature>
<dbReference type="FunFam" id="3.40.50.300:FF:000789">
    <property type="entry name" value="DNA replication ATP-dependent helicase/nuclease DNA2"/>
    <property type="match status" value="1"/>
</dbReference>
<name>A0A316W0M4_9BASI</name>
<dbReference type="PANTHER" id="PTHR10887:SF433">
    <property type="entry name" value="DNA REPLICATION ATP-DEPENDENT HELICASE_NUCLEASE DNA2"/>
    <property type="match status" value="1"/>
</dbReference>
<evidence type="ECO:0000256" key="14">
    <source>
        <dbReference type="ARBA" id="ARBA00023014"/>
    </source>
</evidence>
<keyword evidence="20" id="KW-0158">Chromosome</keyword>